<dbReference type="InterPro" id="IPR004859">
    <property type="entry name" value="Xrn1_N"/>
</dbReference>
<dbReference type="GO" id="GO:0000956">
    <property type="term" value="P:nuclear-transcribed mRNA catabolic process"/>
    <property type="evidence" value="ECO:0007669"/>
    <property type="project" value="TreeGrafter"/>
</dbReference>
<protein>
    <recommendedName>
        <fullName evidence="8">Xrn1 N-terminal domain-containing protein</fullName>
    </recommendedName>
</protein>
<sequence length="520" mass="62992">MGIPYYFSFLIKNNKNLLLLLENLNKNIHNFYLDCNSIIYDCVKNNPYKNDTSKVEYEWFIIKEVCNKIDEYIFTIHPTQNIFISFDGVAPLAKLNQQRNRRYLSQFEKKVTNNTQLWNQTAITPGTEFMHKLSDFIIKYYKNNENKYNVQSIIISTSNEPGEGEHKLFDYIRKNENEHKDKTTIIYGIDADLIMLCLNHMHLCKNIYLYRETPFFIKSLDNSIEPNHCYILNIHELAKDILINMKTYSKYRIQDYIFICFLLGNDFLPHFPSINIRNNGFYKLLNCYNSVFKNTHLSLTNGKKIYWNNLRKFIKIIADYEEHNLRNEYIQRDKLEKRQRITDDTSIEDKYLTLPIHQREIEKYINPFKEKWRERYYTSLFEFEPSSFYLNNACTNYLEGLEWTFKYYNDDCYDWNWSYKYHYPPLLTDLIQYIPHFDTTMIEKQPKIPIHPYIQLSYVLPREHNELLPTNIREKLLSIEKYIYPEQLDILWAFCNYFWQCHLKLPTININQLKTILNIS</sequence>
<feature type="domain" description="Xrn1 helical" evidence="6">
    <location>
        <begin position="253"/>
        <end position="350"/>
    </location>
</feature>
<dbReference type="Pfam" id="PF03159">
    <property type="entry name" value="XRN_N"/>
    <property type="match status" value="1"/>
</dbReference>
<dbReference type="Gene3D" id="3.40.50.12390">
    <property type="match status" value="1"/>
</dbReference>
<feature type="domain" description="Xrn1 helical" evidence="6">
    <location>
        <begin position="369"/>
        <end position="514"/>
    </location>
</feature>
<dbReference type="InterPro" id="IPR041412">
    <property type="entry name" value="Xrn1_helical"/>
</dbReference>
<evidence type="ECO:0000256" key="2">
    <source>
        <dbReference type="ARBA" id="ARBA00022801"/>
    </source>
</evidence>
<dbReference type="GO" id="GO:0004534">
    <property type="term" value="F:5'-3' RNA exonuclease activity"/>
    <property type="evidence" value="ECO:0007669"/>
    <property type="project" value="TreeGrafter"/>
</dbReference>
<evidence type="ECO:0008006" key="8">
    <source>
        <dbReference type="Google" id="ProtNLM"/>
    </source>
</evidence>
<comment type="similarity">
    <text evidence="4">Belongs to the 5'-3' exonuclease family.</text>
</comment>
<accession>A0A6C0KJ61</accession>
<evidence type="ECO:0000259" key="6">
    <source>
        <dbReference type="Pfam" id="PF17846"/>
    </source>
</evidence>
<evidence type="ECO:0000313" key="7">
    <source>
        <dbReference type="EMBL" id="QHU16348.1"/>
    </source>
</evidence>
<feature type="domain" description="Xrn1 N-terminal" evidence="5">
    <location>
        <begin position="1"/>
        <end position="212"/>
    </location>
</feature>
<dbReference type="PANTHER" id="PTHR12341:SF7">
    <property type="entry name" value="5'-3' EXORIBONUCLEASE 1"/>
    <property type="match status" value="1"/>
</dbReference>
<reference evidence="7" key="1">
    <citation type="journal article" date="2020" name="Nature">
        <title>Giant virus diversity and host interactions through global metagenomics.</title>
        <authorList>
            <person name="Schulz F."/>
            <person name="Roux S."/>
            <person name="Paez-Espino D."/>
            <person name="Jungbluth S."/>
            <person name="Walsh D.A."/>
            <person name="Denef V.J."/>
            <person name="McMahon K.D."/>
            <person name="Konstantinidis K.T."/>
            <person name="Eloe-Fadrosh E.A."/>
            <person name="Kyrpides N.C."/>
            <person name="Woyke T."/>
        </authorList>
    </citation>
    <scope>NUCLEOTIDE SEQUENCE</scope>
    <source>
        <strain evidence="7">GVMAG-S-3300011013-78</strain>
    </source>
</reference>
<evidence type="ECO:0000256" key="1">
    <source>
        <dbReference type="ARBA" id="ARBA00022722"/>
    </source>
</evidence>
<dbReference type="InterPro" id="IPR027073">
    <property type="entry name" value="5_3_exoribonuclease"/>
</dbReference>
<evidence type="ECO:0000256" key="4">
    <source>
        <dbReference type="ARBA" id="ARBA00038299"/>
    </source>
</evidence>
<evidence type="ECO:0000259" key="5">
    <source>
        <dbReference type="Pfam" id="PF03159"/>
    </source>
</evidence>
<proteinExistence type="inferred from homology"/>
<keyword evidence="2" id="KW-0378">Hydrolase</keyword>
<dbReference type="EMBL" id="MN740880">
    <property type="protein sequence ID" value="QHU16348.1"/>
    <property type="molecule type" value="Genomic_DNA"/>
</dbReference>
<organism evidence="7">
    <name type="scientific">viral metagenome</name>
    <dbReference type="NCBI Taxonomy" id="1070528"/>
    <lineage>
        <taxon>unclassified sequences</taxon>
        <taxon>metagenomes</taxon>
        <taxon>organismal metagenomes</taxon>
    </lineage>
</organism>
<dbReference type="Gene3D" id="1.25.40.1050">
    <property type="match status" value="1"/>
</dbReference>
<keyword evidence="3" id="KW-0269">Exonuclease</keyword>
<dbReference type="GO" id="GO:0005634">
    <property type="term" value="C:nucleus"/>
    <property type="evidence" value="ECO:0007669"/>
    <property type="project" value="TreeGrafter"/>
</dbReference>
<name>A0A6C0KJ61_9ZZZZ</name>
<dbReference type="GO" id="GO:0003723">
    <property type="term" value="F:RNA binding"/>
    <property type="evidence" value="ECO:0007669"/>
    <property type="project" value="TreeGrafter"/>
</dbReference>
<dbReference type="AlphaFoldDB" id="A0A6C0KJ61"/>
<evidence type="ECO:0000256" key="3">
    <source>
        <dbReference type="ARBA" id="ARBA00022839"/>
    </source>
</evidence>
<keyword evidence="1" id="KW-0540">Nuclease</keyword>
<dbReference type="Pfam" id="PF17846">
    <property type="entry name" value="XRN_M"/>
    <property type="match status" value="2"/>
</dbReference>
<dbReference type="PANTHER" id="PTHR12341">
    <property type="entry name" value="5'-&gt;3' EXORIBONUCLEASE"/>
    <property type="match status" value="1"/>
</dbReference>